<protein>
    <submittedName>
        <fullName evidence="2">A-factor biosynthesis hotdog protein</fullName>
    </submittedName>
</protein>
<proteinExistence type="predicted"/>
<dbReference type="GO" id="GO:0016740">
    <property type="term" value="F:transferase activity"/>
    <property type="evidence" value="ECO:0007669"/>
    <property type="project" value="InterPro"/>
</dbReference>
<keyword evidence="3" id="KW-1185">Reference proteome</keyword>
<gene>
    <name evidence="2" type="ORF">BCF44_109101</name>
</gene>
<name>A0A3E0HEC0_9PSEU</name>
<dbReference type="Pfam" id="PF03756">
    <property type="entry name" value="AfsA"/>
    <property type="match status" value="2"/>
</dbReference>
<dbReference type="InterPro" id="IPR005509">
    <property type="entry name" value="AfsA_hotdog_dom"/>
</dbReference>
<dbReference type="InterPro" id="IPR047757">
    <property type="entry name" value="AfsA-like"/>
</dbReference>
<dbReference type="InterPro" id="IPR029069">
    <property type="entry name" value="HotDog_dom_sf"/>
</dbReference>
<reference evidence="2 3" key="1">
    <citation type="submission" date="2018-08" db="EMBL/GenBank/DDBJ databases">
        <title>Genomic Encyclopedia of Archaeal and Bacterial Type Strains, Phase II (KMG-II): from individual species to whole genera.</title>
        <authorList>
            <person name="Goeker M."/>
        </authorList>
    </citation>
    <scope>NUCLEOTIDE SEQUENCE [LARGE SCALE GENOMIC DNA]</scope>
    <source>
        <strain evidence="2 3">DSM 45791</strain>
    </source>
</reference>
<dbReference type="NCBIfam" id="NF041195">
    <property type="entry name" value="ScbA_BarX_GamBu"/>
    <property type="match status" value="1"/>
</dbReference>
<dbReference type="OrthoDB" id="7838374at2"/>
<comment type="caution">
    <text evidence="2">The sequence shown here is derived from an EMBL/GenBank/DDBJ whole genome shotgun (WGS) entry which is preliminary data.</text>
</comment>
<evidence type="ECO:0000259" key="1">
    <source>
        <dbReference type="Pfam" id="PF03756"/>
    </source>
</evidence>
<feature type="domain" description="A-factor biosynthesis hotdog" evidence="1">
    <location>
        <begin position="33"/>
        <end position="164"/>
    </location>
</feature>
<dbReference type="RefSeq" id="WP_116177011.1">
    <property type="nucleotide sequence ID" value="NZ_CP144375.1"/>
</dbReference>
<evidence type="ECO:0000313" key="2">
    <source>
        <dbReference type="EMBL" id="REH43558.1"/>
    </source>
</evidence>
<organism evidence="2 3">
    <name type="scientific">Kutzneria buriramensis</name>
    <dbReference type="NCBI Taxonomy" id="1045776"/>
    <lineage>
        <taxon>Bacteria</taxon>
        <taxon>Bacillati</taxon>
        <taxon>Actinomycetota</taxon>
        <taxon>Actinomycetes</taxon>
        <taxon>Pseudonocardiales</taxon>
        <taxon>Pseudonocardiaceae</taxon>
        <taxon>Kutzneria</taxon>
    </lineage>
</organism>
<feature type="domain" description="A-factor biosynthesis hotdog" evidence="1">
    <location>
        <begin position="200"/>
        <end position="315"/>
    </location>
</feature>
<dbReference type="AlphaFoldDB" id="A0A3E0HEC0"/>
<evidence type="ECO:0000313" key="3">
    <source>
        <dbReference type="Proteomes" id="UP000256269"/>
    </source>
</evidence>
<dbReference type="Proteomes" id="UP000256269">
    <property type="component" value="Unassembled WGS sequence"/>
</dbReference>
<accession>A0A3E0HEC0</accession>
<dbReference type="SUPFAM" id="SSF54637">
    <property type="entry name" value="Thioesterase/thiol ester dehydrase-isomerase"/>
    <property type="match status" value="1"/>
</dbReference>
<sequence>MNTVMATAPLGAGPNRNVTDQQLSFSSVVPKHLVHRRALSEVVLTDWAAVGTDSFLCAAQWSRSHSLYRVRHGLHDALLMAETLRQSGILLSHTELDVPLDHRFLIDRIAWLAHPYGLACVGAPVDVVGQVDVTRQGSQRGAVRRMQFDVVFTRDGKRIGTGTAWARSVGPRVYERLRAGRIAPPEGPLATPQPLNPAVVGVHDPDDVVLGAPVDGQGWPLRVLTTHPVLFDHPVDHVPGMLVMEGMRQAGRALLGWRDAQPFECDVTFERFVEFDSPCFVKARVLRKSSVADTATLAVEAVQDGHVAALGTVEMTNTAPVR</sequence>
<dbReference type="EMBL" id="QUNO01000009">
    <property type="protein sequence ID" value="REH43558.1"/>
    <property type="molecule type" value="Genomic_DNA"/>
</dbReference>